<sequence length="46" mass="5399">MFIGWSEAVFICHIPNQKEYGSDLQRVFLINEKIQSFLYLFSVVMG</sequence>
<organism evidence="1 2">
    <name type="scientific">Bacteroides fragilis str. 1007-1-F #10</name>
    <dbReference type="NCBI Taxonomy" id="1339295"/>
    <lineage>
        <taxon>Bacteria</taxon>
        <taxon>Pseudomonadati</taxon>
        <taxon>Bacteroidota</taxon>
        <taxon>Bacteroidia</taxon>
        <taxon>Bacteroidales</taxon>
        <taxon>Bacteroidaceae</taxon>
        <taxon>Bacteroides</taxon>
    </lineage>
</organism>
<dbReference type="Proteomes" id="UP000022433">
    <property type="component" value="Unassembled WGS sequence"/>
</dbReference>
<protein>
    <submittedName>
        <fullName evidence="1">Uncharacterized protein</fullName>
    </submittedName>
</protein>
<name>A0AAN4SJG1_BACFG</name>
<evidence type="ECO:0000313" key="1">
    <source>
        <dbReference type="EMBL" id="EYA16054.1"/>
    </source>
</evidence>
<gene>
    <name evidence="1" type="ORF">M104_0777</name>
</gene>
<evidence type="ECO:0000313" key="2">
    <source>
        <dbReference type="Proteomes" id="UP000022433"/>
    </source>
</evidence>
<comment type="caution">
    <text evidence="1">The sequence shown here is derived from an EMBL/GenBank/DDBJ whole genome shotgun (WGS) entry which is preliminary data.</text>
</comment>
<accession>A0AAN4SJG1</accession>
<proteinExistence type="predicted"/>
<reference evidence="1 2" key="1">
    <citation type="submission" date="2014-02" db="EMBL/GenBank/DDBJ databases">
        <authorList>
            <person name="Sears C."/>
            <person name="Carroll K."/>
            <person name="Sack B.R."/>
            <person name="Qadri F."/>
            <person name="Myers L.L."/>
            <person name="Chung G.-T."/>
            <person name="Escheverria P."/>
            <person name="Fraser C.M."/>
            <person name="Sadzewicz L."/>
            <person name="Shefchek K.A."/>
            <person name="Tallon L."/>
            <person name="Das S.P."/>
            <person name="Daugherty S."/>
            <person name="Mongodin E.F."/>
        </authorList>
    </citation>
    <scope>NUCLEOTIDE SEQUENCE [LARGE SCALE GENOMIC DNA]</scope>
    <source>
        <strain evidence="1 2">1007-1-F #10</strain>
    </source>
</reference>
<dbReference type="AlphaFoldDB" id="A0AAN4SJG1"/>
<dbReference type="EMBL" id="JGEA01000009">
    <property type="protein sequence ID" value="EYA16054.1"/>
    <property type="molecule type" value="Genomic_DNA"/>
</dbReference>